<keyword evidence="4 6" id="KW-1133">Transmembrane helix</keyword>
<feature type="transmembrane region" description="Helical" evidence="6">
    <location>
        <begin position="271"/>
        <end position="294"/>
    </location>
</feature>
<accession>A0A368X9G5</accession>
<dbReference type="Pfam" id="PF02653">
    <property type="entry name" value="BPD_transp_2"/>
    <property type="match status" value="2"/>
</dbReference>
<feature type="transmembrane region" description="Helical" evidence="6">
    <location>
        <begin position="224"/>
        <end position="241"/>
    </location>
</feature>
<feature type="transmembrane region" description="Helical" evidence="6">
    <location>
        <begin position="42"/>
        <end position="62"/>
    </location>
</feature>
<dbReference type="PANTHER" id="PTHR30482:SF17">
    <property type="entry name" value="ABC TRANSPORTER ATP-BINDING PROTEIN"/>
    <property type="match status" value="1"/>
</dbReference>
<feature type="transmembrane region" description="Helical" evidence="6">
    <location>
        <begin position="12"/>
        <end position="35"/>
    </location>
</feature>
<dbReference type="GO" id="GO:0015658">
    <property type="term" value="F:branched-chain amino acid transmembrane transporter activity"/>
    <property type="evidence" value="ECO:0007669"/>
    <property type="project" value="InterPro"/>
</dbReference>
<dbReference type="OrthoDB" id="9115388at2"/>
<feature type="transmembrane region" description="Helical" evidence="6">
    <location>
        <begin position="417"/>
        <end position="435"/>
    </location>
</feature>
<feature type="transmembrane region" description="Helical" evidence="6">
    <location>
        <begin position="552"/>
        <end position="575"/>
    </location>
</feature>
<proteinExistence type="predicted"/>
<sequence>MLESLGILSPALFGQLLLGLINGSFYAMMSLGLAIIFGLLNVVNFAHGAQYMMGAFTAWMLLQWGGIPYGWALLLAPLIVGISGIVLERLFVRRLYHLDHVYGLLLTFGITLIVEGLYRKAFGSAGLPYANPMPGGLRTGLGYLPYYRLWALFASLLVCLATWYAVEKTRLGAYLRAAIERPDLVRSFGINVPRMVTLVYGFGVGLAGLAGVFAAPIYNVSPTMGSNLIVIIFAVVVIGGMGSIKGAIITGYLLGLTEGLVRYYYPPLSDTVVFIVMAAVLLIKPAGLFGKGVITQHASAALDTRPSRLPKLRAPLRWALLAVALAALAAAPFVMYPVFLVKVLCFAVAASAVNLLLGYMGVLSFGHAMFFGFAAYVAGHLAKAWGFAPEWAILGATLVSAALGAVVGLIAIRLQGIYFAMSTLALAQMVYFFCLQAPFTGGEDGIQDIPRGVAFGVWDLKSDVAVYFFVLAVCGAALLMVARLVHSPYGRIVAAVRDSEPRAISLGYNANRVKWSMFVFSAAITGLAGATKAIAVQIATLTDVGWHMSGELLLMTLVGGLGTIVGPIVGALALISMQTYMSELQDWVTVAQGLVFCVVVLAFRGGIVGSVAGLWRRPARPRAKAAVEPPGAQAVVP</sequence>
<organism evidence="7 8">
    <name type="scientific">Pseudorhodoferax soli</name>
    <dbReference type="NCBI Taxonomy" id="545864"/>
    <lineage>
        <taxon>Bacteria</taxon>
        <taxon>Pseudomonadati</taxon>
        <taxon>Pseudomonadota</taxon>
        <taxon>Betaproteobacteria</taxon>
        <taxon>Burkholderiales</taxon>
        <taxon>Comamonadaceae</taxon>
    </lineage>
</organism>
<evidence type="ECO:0000256" key="1">
    <source>
        <dbReference type="ARBA" id="ARBA00004651"/>
    </source>
</evidence>
<keyword evidence="8" id="KW-1185">Reference proteome</keyword>
<feature type="transmembrane region" description="Helical" evidence="6">
    <location>
        <begin position="315"/>
        <end position="336"/>
    </location>
</feature>
<dbReference type="CDD" id="cd06582">
    <property type="entry name" value="TM_PBP1_LivH_like"/>
    <property type="match status" value="1"/>
</dbReference>
<feature type="transmembrane region" description="Helical" evidence="6">
    <location>
        <begin position="515"/>
        <end position="540"/>
    </location>
</feature>
<evidence type="ECO:0000256" key="6">
    <source>
        <dbReference type="SAM" id="Phobius"/>
    </source>
</evidence>
<evidence type="ECO:0000256" key="4">
    <source>
        <dbReference type="ARBA" id="ARBA00022989"/>
    </source>
</evidence>
<dbReference type="PANTHER" id="PTHR30482">
    <property type="entry name" value="HIGH-AFFINITY BRANCHED-CHAIN AMINO ACID TRANSPORT SYSTEM PERMEASE"/>
    <property type="match status" value="1"/>
</dbReference>
<evidence type="ECO:0000256" key="5">
    <source>
        <dbReference type="ARBA" id="ARBA00023136"/>
    </source>
</evidence>
<dbReference type="RefSeq" id="WP_114472352.1">
    <property type="nucleotide sequence ID" value="NZ_QPJK01000015.1"/>
</dbReference>
<protein>
    <submittedName>
        <fullName evidence="7">Branched-chain amino acid transport system permease protein</fullName>
    </submittedName>
</protein>
<evidence type="ECO:0000256" key="2">
    <source>
        <dbReference type="ARBA" id="ARBA00022475"/>
    </source>
</evidence>
<keyword evidence="3 6" id="KW-0812">Transmembrane</keyword>
<keyword evidence="2" id="KW-1003">Cell membrane</keyword>
<gene>
    <name evidence="7" type="ORF">DES41_115119</name>
</gene>
<dbReference type="Proteomes" id="UP000252884">
    <property type="component" value="Unassembled WGS sequence"/>
</dbReference>
<feature type="transmembrane region" description="Helical" evidence="6">
    <location>
        <begin position="464"/>
        <end position="485"/>
    </location>
</feature>
<dbReference type="EMBL" id="QPJK01000015">
    <property type="protein sequence ID" value="RCW64495.1"/>
    <property type="molecule type" value="Genomic_DNA"/>
</dbReference>
<evidence type="ECO:0000313" key="8">
    <source>
        <dbReference type="Proteomes" id="UP000252884"/>
    </source>
</evidence>
<dbReference type="InterPro" id="IPR043428">
    <property type="entry name" value="LivM-like"/>
</dbReference>
<feature type="transmembrane region" description="Helical" evidence="6">
    <location>
        <begin position="356"/>
        <end position="379"/>
    </location>
</feature>
<comment type="caution">
    <text evidence="7">The sequence shown here is derived from an EMBL/GenBank/DDBJ whole genome shotgun (WGS) entry which is preliminary data.</text>
</comment>
<feature type="transmembrane region" description="Helical" evidence="6">
    <location>
        <begin position="99"/>
        <end position="118"/>
    </location>
</feature>
<reference evidence="7 8" key="1">
    <citation type="submission" date="2018-07" db="EMBL/GenBank/DDBJ databases">
        <title>Genomic Encyclopedia of Type Strains, Phase IV (KMG-IV): sequencing the most valuable type-strain genomes for metagenomic binning, comparative biology and taxonomic classification.</title>
        <authorList>
            <person name="Goeker M."/>
        </authorList>
    </citation>
    <scope>NUCLEOTIDE SEQUENCE [LARGE SCALE GENOMIC DNA]</scope>
    <source>
        <strain evidence="7 8">DSM 21634</strain>
    </source>
</reference>
<dbReference type="CDD" id="cd06581">
    <property type="entry name" value="TM_PBP1_LivM_like"/>
    <property type="match status" value="1"/>
</dbReference>
<comment type="subcellular location">
    <subcellularLocation>
        <location evidence="1">Cell membrane</location>
        <topology evidence="1">Multi-pass membrane protein</topology>
    </subcellularLocation>
</comment>
<keyword evidence="5 6" id="KW-0472">Membrane</keyword>
<feature type="transmembrane region" description="Helical" evidence="6">
    <location>
        <begin position="196"/>
        <end position="218"/>
    </location>
</feature>
<dbReference type="GO" id="GO:0005886">
    <property type="term" value="C:plasma membrane"/>
    <property type="evidence" value="ECO:0007669"/>
    <property type="project" value="UniProtKB-SubCell"/>
</dbReference>
<evidence type="ECO:0000313" key="7">
    <source>
        <dbReference type="EMBL" id="RCW64495.1"/>
    </source>
</evidence>
<dbReference type="AlphaFoldDB" id="A0A368X9G5"/>
<feature type="transmembrane region" description="Helical" evidence="6">
    <location>
        <begin position="68"/>
        <end position="87"/>
    </location>
</feature>
<feature type="transmembrane region" description="Helical" evidence="6">
    <location>
        <begin position="391"/>
        <end position="411"/>
    </location>
</feature>
<name>A0A368X9G5_9BURK</name>
<feature type="transmembrane region" description="Helical" evidence="6">
    <location>
        <begin position="147"/>
        <end position="166"/>
    </location>
</feature>
<feature type="transmembrane region" description="Helical" evidence="6">
    <location>
        <begin position="587"/>
        <end position="615"/>
    </location>
</feature>
<dbReference type="InterPro" id="IPR001851">
    <property type="entry name" value="ABC_transp_permease"/>
</dbReference>
<evidence type="ECO:0000256" key="3">
    <source>
        <dbReference type="ARBA" id="ARBA00022692"/>
    </source>
</evidence>